<dbReference type="InterPro" id="IPR023100">
    <property type="entry name" value="D-aminoacylase_insert_dom_sf"/>
</dbReference>
<dbReference type="OrthoDB" id="9766983at2"/>
<evidence type="ECO:0000313" key="3">
    <source>
        <dbReference type="EMBL" id="SFH49409.1"/>
    </source>
</evidence>
<dbReference type="Gene3D" id="2.30.40.10">
    <property type="entry name" value="Urease, subunit C, domain 1"/>
    <property type="match status" value="1"/>
</dbReference>
<protein>
    <submittedName>
        <fullName evidence="3">N-acyl-D-amino-acid deacylase</fullName>
        <ecNumber evidence="2">3.5.1.81</ecNumber>
    </submittedName>
</protein>
<evidence type="ECO:0000259" key="1">
    <source>
        <dbReference type="Pfam" id="PF07969"/>
    </source>
</evidence>
<dbReference type="Pfam" id="PF07969">
    <property type="entry name" value="Amidohydro_3"/>
    <property type="match status" value="1"/>
</dbReference>
<dbReference type="AlphaFoldDB" id="A0A1I3AI53"/>
<dbReference type="SUPFAM" id="SSF51338">
    <property type="entry name" value="Composite domain of metallo-dependent hydrolases"/>
    <property type="match status" value="1"/>
</dbReference>
<gene>
    <name evidence="2" type="ORF">FHR37_000996</name>
    <name evidence="3" type="ORF">SAMN05421678_11956</name>
</gene>
<proteinExistence type="predicted"/>
<dbReference type="InterPro" id="IPR050378">
    <property type="entry name" value="Metallo-dep_Hydrolases_sf"/>
</dbReference>
<sequence>MYDVVLAGGTVLDGTGAPGTVADVAVEDGRIALVGSVPRTQARRRIDVTGAVVCPGFVDLHSHADFTVFGTPGALTQIAQGVTTLVTGNCGFSPFPVVPEHEDELRVHAGFLDADLPWEWSGAGEYAAAVERLPLGVNLALQVGHGAVRIGAMGVADRAPTPAELDRMRSLVAEAVADGVAGLSSGLIYAPASYARAEELAAVAEPVAAAGRLYSTHIRDEGDGLDEAVEEALEVGRRTGVRVQVSHLKAVGPANWGRVGRVLQTLARARRDGVDAHGDQYPYTASSTTLTARLPGWAMDGGVAALRERLERAEDRDKLVADLTARTGTTFLPERIVLSDTPDGPYRAHLGKDLAAIAGAVGLSPAETAVDLLRRQRGVASIISHGMAEDDVRTILADPAVAVASDGWILDCPGAGTPHPRSFGTFARVLGHYVRAGVLDLPTAVAKMTSLPAARLGWRDRGVVRPGAVADLAVFDPAEVADPSSYDAPWQLARGVSYTFLAGTPVWENGAATGAAPGRVVGGRR</sequence>
<dbReference type="Gene3D" id="3.30.1490.130">
    <property type="entry name" value="D-aminoacylase. Domain 3"/>
    <property type="match status" value="1"/>
</dbReference>
<accession>A0A1I3AI53</accession>
<dbReference type="Proteomes" id="UP000533017">
    <property type="component" value="Unassembled WGS sequence"/>
</dbReference>
<dbReference type="InterPro" id="IPR032466">
    <property type="entry name" value="Metal_Hydrolase"/>
</dbReference>
<dbReference type="CDD" id="cd01297">
    <property type="entry name" value="D-aminoacylase"/>
    <property type="match status" value="1"/>
</dbReference>
<dbReference type="Gene3D" id="3.20.20.140">
    <property type="entry name" value="Metal-dependent hydrolases"/>
    <property type="match status" value="1"/>
</dbReference>
<evidence type="ECO:0000313" key="4">
    <source>
        <dbReference type="Proteomes" id="UP000199052"/>
    </source>
</evidence>
<dbReference type="EC" id="3.5.1.81" evidence="2"/>
<dbReference type="EMBL" id="FOOI01000019">
    <property type="protein sequence ID" value="SFH49409.1"/>
    <property type="molecule type" value="Genomic_DNA"/>
</dbReference>
<evidence type="ECO:0000313" key="2">
    <source>
        <dbReference type="EMBL" id="NYH82145.1"/>
    </source>
</evidence>
<dbReference type="RefSeq" id="WP_092888673.1">
    <property type="nucleotide sequence ID" value="NZ_FOOI01000019.1"/>
</dbReference>
<organism evidence="3 4">
    <name type="scientific">Actinopolymorpha cephalotaxi</name>
    <dbReference type="NCBI Taxonomy" id="504797"/>
    <lineage>
        <taxon>Bacteria</taxon>
        <taxon>Bacillati</taxon>
        <taxon>Actinomycetota</taxon>
        <taxon>Actinomycetes</taxon>
        <taxon>Propionibacteriales</taxon>
        <taxon>Actinopolymorphaceae</taxon>
        <taxon>Actinopolymorpha</taxon>
    </lineage>
</organism>
<keyword evidence="2" id="KW-0378">Hydrolase</keyword>
<reference evidence="3 4" key="1">
    <citation type="submission" date="2016-10" db="EMBL/GenBank/DDBJ databases">
        <authorList>
            <person name="de Groot N.N."/>
        </authorList>
    </citation>
    <scope>NUCLEOTIDE SEQUENCE [LARGE SCALE GENOMIC DNA]</scope>
    <source>
        <strain evidence="3 4">CPCC 202808</strain>
    </source>
</reference>
<dbReference type="EMBL" id="JACBZA010000001">
    <property type="protein sequence ID" value="NYH82145.1"/>
    <property type="molecule type" value="Genomic_DNA"/>
</dbReference>
<dbReference type="SUPFAM" id="SSF51556">
    <property type="entry name" value="Metallo-dependent hydrolases"/>
    <property type="match status" value="1"/>
</dbReference>
<feature type="domain" description="Amidohydrolase 3" evidence="1">
    <location>
        <begin position="46"/>
        <end position="506"/>
    </location>
</feature>
<evidence type="ECO:0000313" key="5">
    <source>
        <dbReference type="Proteomes" id="UP000533017"/>
    </source>
</evidence>
<keyword evidence="5" id="KW-1185">Reference proteome</keyword>
<dbReference type="PANTHER" id="PTHR11647:SF1">
    <property type="entry name" value="COLLAPSIN RESPONSE MEDIATOR PROTEIN"/>
    <property type="match status" value="1"/>
</dbReference>
<dbReference type="InterPro" id="IPR013108">
    <property type="entry name" value="Amidohydro_3"/>
</dbReference>
<dbReference type="GO" id="GO:0047420">
    <property type="term" value="F:N-acyl-D-amino-acid deacylase activity"/>
    <property type="evidence" value="ECO:0007669"/>
    <property type="project" value="UniProtKB-EC"/>
</dbReference>
<dbReference type="Proteomes" id="UP000199052">
    <property type="component" value="Unassembled WGS sequence"/>
</dbReference>
<dbReference type="STRING" id="504797.SAMN05421678_11956"/>
<dbReference type="PANTHER" id="PTHR11647">
    <property type="entry name" value="HYDRANTOINASE/DIHYDROPYRIMIDINASE FAMILY MEMBER"/>
    <property type="match status" value="1"/>
</dbReference>
<reference evidence="2 5" key="2">
    <citation type="submission" date="2020-07" db="EMBL/GenBank/DDBJ databases">
        <title>Sequencing the genomes of 1000 actinobacteria strains.</title>
        <authorList>
            <person name="Klenk H.-P."/>
        </authorList>
    </citation>
    <scope>NUCLEOTIDE SEQUENCE [LARGE SCALE GENOMIC DNA]</scope>
    <source>
        <strain evidence="2 5">DSM 45117</strain>
    </source>
</reference>
<name>A0A1I3AI53_9ACTN</name>
<dbReference type="InterPro" id="IPR011059">
    <property type="entry name" value="Metal-dep_hydrolase_composite"/>
</dbReference>